<dbReference type="Proteomes" id="UP001501624">
    <property type="component" value="Unassembled WGS sequence"/>
</dbReference>
<keyword evidence="2" id="KW-1185">Reference proteome</keyword>
<comment type="caution">
    <text evidence="1">The sequence shown here is derived from an EMBL/GenBank/DDBJ whole genome shotgun (WGS) entry which is preliminary data.</text>
</comment>
<sequence length="55" mass="6637">MVKRWQEPVAVKILEIVESQDVAALSRRTKEFTRREQSILCKNVRDREKWQSAHR</sequence>
<gene>
    <name evidence="1" type="ORF">GCM10022380_80800</name>
</gene>
<reference evidence="2" key="1">
    <citation type="journal article" date="2019" name="Int. J. Syst. Evol. Microbiol.">
        <title>The Global Catalogue of Microorganisms (GCM) 10K type strain sequencing project: providing services to taxonomists for standard genome sequencing and annotation.</title>
        <authorList>
            <consortium name="The Broad Institute Genomics Platform"/>
            <consortium name="The Broad Institute Genome Sequencing Center for Infectious Disease"/>
            <person name="Wu L."/>
            <person name="Ma J."/>
        </authorList>
    </citation>
    <scope>NUCLEOTIDE SEQUENCE [LARGE SCALE GENOMIC DNA]</scope>
    <source>
        <strain evidence="2">JCM 17017</strain>
    </source>
</reference>
<protein>
    <submittedName>
        <fullName evidence="1">Uncharacterized protein</fullName>
    </submittedName>
</protein>
<proteinExistence type="predicted"/>
<evidence type="ECO:0000313" key="1">
    <source>
        <dbReference type="EMBL" id="GAA3850518.1"/>
    </source>
</evidence>
<organism evidence="1 2">
    <name type="scientific">Amycolatopsis tucumanensis</name>
    <dbReference type="NCBI Taxonomy" id="401106"/>
    <lineage>
        <taxon>Bacteria</taxon>
        <taxon>Bacillati</taxon>
        <taxon>Actinomycetota</taxon>
        <taxon>Actinomycetes</taxon>
        <taxon>Pseudonocardiales</taxon>
        <taxon>Pseudonocardiaceae</taxon>
        <taxon>Amycolatopsis</taxon>
    </lineage>
</organism>
<accession>A0ABP7JQV9</accession>
<name>A0ABP7JQV9_9PSEU</name>
<dbReference type="EMBL" id="BAABCM010000019">
    <property type="protein sequence ID" value="GAA3850518.1"/>
    <property type="molecule type" value="Genomic_DNA"/>
</dbReference>
<evidence type="ECO:0000313" key="2">
    <source>
        <dbReference type="Proteomes" id="UP001501624"/>
    </source>
</evidence>